<dbReference type="AlphaFoldDB" id="A0A0P1HB98"/>
<proteinExistence type="predicted"/>
<evidence type="ECO:0008006" key="3">
    <source>
        <dbReference type="Google" id="ProtNLM"/>
    </source>
</evidence>
<sequence length="199" mass="22844">MMIFFKERLALLSVPKTGTTAFQAALRDRADLVISDPPELKHAPLYRYNRWIRPMYEKVCGAELEVAAVMREPVNWLGSWYRYRQRPALDGQPNSTKDISFEDFLNACCKGKPPAYANVGSQAKFLEAQPNGCKVSHLFRYEDRNALKTFLEQRLDTELHLERKNVSPAADLPLSPEAGARLRRKRAAEFELYQSIPVR</sequence>
<organism evidence="1 2">
    <name type="scientific">Leisingera aquaemixtae</name>
    <dbReference type="NCBI Taxonomy" id="1396826"/>
    <lineage>
        <taxon>Bacteria</taxon>
        <taxon>Pseudomonadati</taxon>
        <taxon>Pseudomonadota</taxon>
        <taxon>Alphaproteobacteria</taxon>
        <taxon>Rhodobacterales</taxon>
        <taxon>Roseobacteraceae</taxon>
        <taxon>Leisingera</taxon>
    </lineage>
</organism>
<protein>
    <recommendedName>
        <fullName evidence="3">Gamma-glutamyl kinase</fullName>
    </recommendedName>
</protein>
<dbReference type="Proteomes" id="UP000051326">
    <property type="component" value="Unassembled WGS sequence"/>
</dbReference>
<evidence type="ECO:0000313" key="2">
    <source>
        <dbReference type="Proteomes" id="UP000051326"/>
    </source>
</evidence>
<dbReference type="STRING" id="1396826.PHA8399_02935"/>
<dbReference type="SUPFAM" id="SSF52540">
    <property type="entry name" value="P-loop containing nucleoside triphosphate hydrolases"/>
    <property type="match status" value="1"/>
</dbReference>
<reference evidence="1 2" key="1">
    <citation type="submission" date="2015-09" db="EMBL/GenBank/DDBJ databases">
        <authorList>
            <consortium name="Swine Surveillance"/>
        </authorList>
    </citation>
    <scope>NUCLEOTIDE SEQUENCE [LARGE SCALE GENOMIC DNA]</scope>
    <source>
        <strain evidence="1 2">CECT 8399</strain>
    </source>
</reference>
<dbReference type="InterPro" id="IPR027417">
    <property type="entry name" value="P-loop_NTPase"/>
</dbReference>
<dbReference type="RefSeq" id="WP_058286847.1">
    <property type="nucleotide sequence ID" value="NZ_CYSR01000030.1"/>
</dbReference>
<dbReference type="Gene3D" id="3.40.50.300">
    <property type="entry name" value="P-loop containing nucleotide triphosphate hydrolases"/>
    <property type="match status" value="1"/>
</dbReference>
<dbReference type="EMBL" id="CYSR01000030">
    <property type="protein sequence ID" value="CUI00799.1"/>
    <property type="molecule type" value="Genomic_DNA"/>
</dbReference>
<name>A0A0P1HB98_9RHOB</name>
<evidence type="ECO:0000313" key="1">
    <source>
        <dbReference type="EMBL" id="CUI00799.1"/>
    </source>
</evidence>
<accession>A0A0P1HB98</accession>
<gene>
    <name evidence="1" type="ORF">PHA8399_02935</name>
</gene>